<evidence type="ECO:0000256" key="2">
    <source>
        <dbReference type="ARBA" id="ARBA00004202"/>
    </source>
</evidence>
<comment type="similarity">
    <text evidence="10">Belongs to the binding-protein-dependent transport system permease family.</text>
</comment>
<evidence type="ECO:0000256" key="9">
    <source>
        <dbReference type="ARBA" id="ARBA00023136"/>
    </source>
</evidence>
<dbReference type="InterPro" id="IPR003593">
    <property type="entry name" value="AAA+_ATPase"/>
</dbReference>
<dbReference type="STRING" id="1288484.GCA_000348665_02311"/>
<evidence type="ECO:0000256" key="4">
    <source>
        <dbReference type="ARBA" id="ARBA00022475"/>
    </source>
</evidence>
<keyword evidence="9 10" id="KW-0472">Membrane</keyword>
<evidence type="ECO:0000313" key="14">
    <source>
        <dbReference type="Proteomes" id="UP000253744"/>
    </source>
</evidence>
<keyword evidence="7" id="KW-0067">ATP-binding</keyword>
<dbReference type="AlphaFoldDB" id="A0A345IHP6"/>
<keyword evidence="3 10" id="KW-0813">Transport</keyword>
<dbReference type="InterPro" id="IPR027417">
    <property type="entry name" value="P-loop_NTPase"/>
</dbReference>
<dbReference type="GO" id="GO:0005524">
    <property type="term" value="F:ATP binding"/>
    <property type="evidence" value="ECO:0007669"/>
    <property type="project" value="UniProtKB-KW"/>
</dbReference>
<keyword evidence="6" id="KW-0547">Nucleotide-binding</keyword>
<reference evidence="13 14" key="1">
    <citation type="submission" date="2018-07" db="EMBL/GenBank/DDBJ databases">
        <title>Complete Genome and Methylome Analysis of Deinococcus wulumuqiensis NEB 479.</title>
        <authorList>
            <person name="Fomenkov A."/>
            <person name="Luyten Y."/>
            <person name="Vincze T."/>
            <person name="Anton B.P."/>
            <person name="Clark T."/>
            <person name="Roberts R.J."/>
            <person name="Morgan R.D."/>
        </authorList>
    </citation>
    <scope>NUCLEOTIDE SEQUENCE [LARGE SCALE GENOMIC DNA]</scope>
    <source>
        <strain evidence="13 14">NEB 479</strain>
    </source>
</reference>
<dbReference type="RefSeq" id="WP_114672076.1">
    <property type="nucleotide sequence ID" value="NZ_CP031158.1"/>
</dbReference>
<dbReference type="SUPFAM" id="SSF52540">
    <property type="entry name" value="P-loop containing nucleoside triphosphate hydrolases"/>
    <property type="match status" value="1"/>
</dbReference>
<accession>A0A345IHP6</accession>
<keyword evidence="5 10" id="KW-0812">Transmembrane</keyword>
<dbReference type="InterPro" id="IPR050166">
    <property type="entry name" value="ABC_transporter_ATP-bind"/>
</dbReference>
<evidence type="ECO:0000256" key="5">
    <source>
        <dbReference type="ARBA" id="ARBA00022692"/>
    </source>
</evidence>
<evidence type="ECO:0000259" key="12">
    <source>
        <dbReference type="PROSITE" id="PS50928"/>
    </source>
</evidence>
<keyword evidence="8 10" id="KW-1133">Transmembrane helix</keyword>
<dbReference type="InterPro" id="IPR003439">
    <property type="entry name" value="ABC_transporter-like_ATP-bd"/>
</dbReference>
<dbReference type="PANTHER" id="PTHR42788">
    <property type="entry name" value="TAURINE IMPORT ATP-BINDING PROTEIN-RELATED"/>
    <property type="match status" value="1"/>
</dbReference>
<dbReference type="InterPro" id="IPR035906">
    <property type="entry name" value="MetI-like_sf"/>
</dbReference>
<dbReference type="KEGG" id="dwu:DVJ83_08700"/>
<feature type="transmembrane region" description="Helical" evidence="10">
    <location>
        <begin position="307"/>
        <end position="326"/>
    </location>
</feature>
<feature type="transmembrane region" description="Helical" evidence="10">
    <location>
        <begin position="415"/>
        <end position="437"/>
    </location>
</feature>
<dbReference type="PANTHER" id="PTHR42788:SF7">
    <property type="entry name" value="NITRATE ABC TRANSPORTER ATP-BINDING PROTEIN"/>
    <property type="match status" value="1"/>
</dbReference>
<dbReference type="GO" id="GO:0005886">
    <property type="term" value="C:plasma membrane"/>
    <property type="evidence" value="ECO:0007669"/>
    <property type="project" value="UniProtKB-SubCell"/>
</dbReference>
<evidence type="ECO:0000256" key="8">
    <source>
        <dbReference type="ARBA" id="ARBA00022989"/>
    </source>
</evidence>
<dbReference type="EMBL" id="CP031158">
    <property type="protein sequence ID" value="AXG99218.1"/>
    <property type="molecule type" value="Genomic_DNA"/>
</dbReference>
<dbReference type="SUPFAM" id="SSF161098">
    <property type="entry name" value="MetI-like"/>
    <property type="match status" value="1"/>
</dbReference>
<evidence type="ECO:0000256" key="1">
    <source>
        <dbReference type="ARBA" id="ARBA00004141"/>
    </source>
</evidence>
<dbReference type="CDD" id="cd06261">
    <property type="entry name" value="TM_PBP2"/>
    <property type="match status" value="1"/>
</dbReference>
<dbReference type="Gene3D" id="1.10.3720.10">
    <property type="entry name" value="MetI-like"/>
    <property type="match status" value="1"/>
</dbReference>
<feature type="transmembrane region" description="Helical" evidence="10">
    <location>
        <begin position="248"/>
        <end position="269"/>
    </location>
</feature>
<evidence type="ECO:0000256" key="7">
    <source>
        <dbReference type="ARBA" id="ARBA00022840"/>
    </source>
</evidence>
<sequence length="494" mass="52475">MSGPSPIRLEHVAVQLGGVTVLSDVSLEVQRGEFLAIIGSSGGGKSTLLRVIAGLQSPHAGRVEVVSAPALVFQDYRLLPWRTALRNVQLPADLRTGKGGGGGGLPAAEALELVGMSAYAGYFPAQLSGGMRARVALARALAQSGDILLLDEPFAALDALVRERFNEELRRLHEKTGRTTVLVTHSIREAALLADRVAVLRGGQLVEVLDTRGAGRVSAYTDGVEARLRELLGTGDSTRLQVLPRPTFRAVALLPLLALGLAGALWQLAAVRLNQPFLLPTPGAVWAKLLGNAPALLEALWTTARTALLGTLLGGLAGVMLGYPIAKSRALERFLSPFIVASQSTPIVVLAPLLVSWLGFGALPAVLVSALSALYPVLVSTLIGVREVDRAYHELFHSLRATPWQRLTRLELPGALPVMLGGLRLAASLALIGAVVWEFTDPNHKGLGFRVQEAGIYQDKAGQFAAIALLVLFGVLLYGTVTVLERWAARRRGQ</sequence>
<evidence type="ECO:0000256" key="10">
    <source>
        <dbReference type="RuleBase" id="RU363032"/>
    </source>
</evidence>
<dbReference type="PROSITE" id="PS50928">
    <property type="entry name" value="ABC_TM1"/>
    <property type="match status" value="1"/>
</dbReference>
<feature type="transmembrane region" description="Helical" evidence="10">
    <location>
        <begin position="338"/>
        <end position="360"/>
    </location>
</feature>
<evidence type="ECO:0000256" key="3">
    <source>
        <dbReference type="ARBA" id="ARBA00022448"/>
    </source>
</evidence>
<feature type="transmembrane region" description="Helical" evidence="10">
    <location>
        <begin position="464"/>
        <end position="484"/>
    </location>
</feature>
<comment type="subcellular location">
    <subcellularLocation>
        <location evidence="10">Cell membrane</location>
        <topology evidence="10">Multi-pass membrane protein</topology>
    </subcellularLocation>
    <subcellularLocation>
        <location evidence="2">Cell membrane</location>
        <topology evidence="2">Peripheral membrane protein</topology>
    </subcellularLocation>
    <subcellularLocation>
        <location evidence="1">Membrane</location>
        <topology evidence="1">Multi-pass membrane protein</topology>
    </subcellularLocation>
</comment>
<dbReference type="InterPro" id="IPR017871">
    <property type="entry name" value="ABC_transporter-like_CS"/>
</dbReference>
<dbReference type="Pfam" id="PF00005">
    <property type="entry name" value="ABC_tran"/>
    <property type="match status" value="1"/>
</dbReference>
<dbReference type="InterPro" id="IPR000515">
    <property type="entry name" value="MetI-like"/>
</dbReference>
<dbReference type="GO" id="GO:0016887">
    <property type="term" value="F:ATP hydrolysis activity"/>
    <property type="evidence" value="ECO:0007669"/>
    <property type="project" value="InterPro"/>
</dbReference>
<proteinExistence type="inferred from homology"/>
<feature type="domain" description="ABC transporter" evidence="11">
    <location>
        <begin position="7"/>
        <end position="227"/>
    </location>
</feature>
<name>A0A345IHP6_9DEIO</name>
<feature type="transmembrane region" description="Helical" evidence="10">
    <location>
        <begin position="366"/>
        <end position="385"/>
    </location>
</feature>
<evidence type="ECO:0000256" key="6">
    <source>
        <dbReference type="ARBA" id="ARBA00022741"/>
    </source>
</evidence>
<keyword evidence="4" id="KW-1003">Cell membrane</keyword>
<dbReference type="GO" id="GO:0055085">
    <property type="term" value="P:transmembrane transport"/>
    <property type="evidence" value="ECO:0007669"/>
    <property type="project" value="InterPro"/>
</dbReference>
<feature type="domain" description="ABC transmembrane type-1" evidence="12">
    <location>
        <begin position="300"/>
        <end position="482"/>
    </location>
</feature>
<dbReference type="Proteomes" id="UP000253744">
    <property type="component" value="Chromosome"/>
</dbReference>
<dbReference type="PROSITE" id="PS50893">
    <property type="entry name" value="ABC_TRANSPORTER_2"/>
    <property type="match status" value="1"/>
</dbReference>
<evidence type="ECO:0000313" key="13">
    <source>
        <dbReference type="EMBL" id="AXG99218.1"/>
    </source>
</evidence>
<dbReference type="SMART" id="SM00382">
    <property type="entry name" value="AAA"/>
    <property type="match status" value="1"/>
</dbReference>
<organism evidence="13 14">
    <name type="scientific">Deinococcus wulumuqiensis</name>
    <dbReference type="NCBI Taxonomy" id="980427"/>
    <lineage>
        <taxon>Bacteria</taxon>
        <taxon>Thermotogati</taxon>
        <taxon>Deinococcota</taxon>
        <taxon>Deinococci</taxon>
        <taxon>Deinococcales</taxon>
        <taxon>Deinococcaceae</taxon>
        <taxon>Deinococcus</taxon>
    </lineage>
</organism>
<evidence type="ECO:0000259" key="11">
    <source>
        <dbReference type="PROSITE" id="PS50893"/>
    </source>
</evidence>
<dbReference type="PROSITE" id="PS00211">
    <property type="entry name" value="ABC_TRANSPORTER_1"/>
    <property type="match status" value="1"/>
</dbReference>
<protein>
    <submittedName>
        <fullName evidence="13">ABC transporter permease subunit</fullName>
    </submittedName>
</protein>
<gene>
    <name evidence="13" type="ORF">DVJ83_08700</name>
</gene>
<dbReference type="Gene3D" id="3.40.50.300">
    <property type="entry name" value="P-loop containing nucleotide triphosphate hydrolases"/>
    <property type="match status" value="1"/>
</dbReference>
<dbReference type="Pfam" id="PF00528">
    <property type="entry name" value="BPD_transp_1"/>
    <property type="match status" value="1"/>
</dbReference>